<reference evidence="3 4" key="1">
    <citation type="journal article" date="2019" name="Nat. Med.">
        <title>A library of human gut bacterial isolates paired with longitudinal multiomics data enables mechanistic microbiome research.</title>
        <authorList>
            <person name="Poyet M."/>
            <person name="Groussin M."/>
            <person name="Gibbons S.M."/>
            <person name="Avila-Pacheco J."/>
            <person name="Jiang X."/>
            <person name="Kearney S.M."/>
            <person name="Perrotta A.R."/>
            <person name="Berdy B."/>
            <person name="Zhao S."/>
            <person name="Lieberman T.D."/>
            <person name="Swanson P.K."/>
            <person name="Smith M."/>
            <person name="Roesemann S."/>
            <person name="Alexander J.E."/>
            <person name="Rich S.A."/>
            <person name="Livny J."/>
            <person name="Vlamakis H."/>
            <person name="Clish C."/>
            <person name="Bullock K."/>
            <person name="Deik A."/>
            <person name="Scott J."/>
            <person name="Pierce K.A."/>
            <person name="Xavier R.J."/>
            <person name="Alm E.J."/>
        </authorList>
    </citation>
    <scope>NUCLEOTIDE SEQUENCE [LARGE SCALE GENOMIC DNA]</scope>
    <source>
        <strain evidence="2 4">BIOML-A19</strain>
        <strain evidence="1 3">BIOML-A27</strain>
    </source>
</reference>
<proteinExistence type="predicted"/>
<dbReference type="EMBL" id="WCTY01000021">
    <property type="protein sequence ID" value="KAB4183064.1"/>
    <property type="molecule type" value="Genomic_DNA"/>
</dbReference>
<dbReference type="EMBL" id="WCUG01000010">
    <property type="protein sequence ID" value="KAB4168967.1"/>
    <property type="molecule type" value="Genomic_DNA"/>
</dbReference>
<gene>
    <name evidence="2" type="ORF">GAQ44_11865</name>
    <name evidence="1" type="ORF">GAQ59_13000</name>
</gene>
<protein>
    <submittedName>
        <fullName evidence="1">Uncharacterized protein</fullName>
    </submittedName>
</protein>
<evidence type="ECO:0000313" key="3">
    <source>
        <dbReference type="Proteomes" id="UP000433928"/>
    </source>
</evidence>
<evidence type="ECO:0000313" key="4">
    <source>
        <dbReference type="Proteomes" id="UP000487221"/>
    </source>
</evidence>
<organism evidence="1 3">
    <name type="scientific">Bacteroides uniformis</name>
    <dbReference type="NCBI Taxonomy" id="820"/>
    <lineage>
        <taxon>Bacteria</taxon>
        <taxon>Pseudomonadati</taxon>
        <taxon>Bacteroidota</taxon>
        <taxon>Bacteroidia</taxon>
        <taxon>Bacteroidales</taxon>
        <taxon>Bacteroidaceae</taxon>
        <taxon>Bacteroides</taxon>
    </lineage>
</organism>
<name>A0A6A2FXH5_BACUN</name>
<sequence length="100" mass="11380">MPRTIAKPSTISEGINRRFFEAIEAIVSLGKVSALEAFCTLYDLSAPRYREMRLTYGVSPKPGYQSRYKNIEVEAIYSLVVNYPISSRWLITGRGKMLIE</sequence>
<dbReference type="Proteomes" id="UP000433928">
    <property type="component" value="Unassembled WGS sequence"/>
</dbReference>
<comment type="caution">
    <text evidence="1">The sequence shown here is derived from an EMBL/GenBank/DDBJ whole genome shotgun (WGS) entry which is preliminary data.</text>
</comment>
<dbReference type="Proteomes" id="UP000487221">
    <property type="component" value="Unassembled WGS sequence"/>
</dbReference>
<accession>A0A6A2FXH5</accession>
<dbReference type="RefSeq" id="WP_135037122.1">
    <property type="nucleotide sequence ID" value="NZ_CAXSUA010000006.1"/>
</dbReference>
<dbReference type="AlphaFoldDB" id="A0A6A2FXH5"/>
<evidence type="ECO:0000313" key="1">
    <source>
        <dbReference type="EMBL" id="KAB4168967.1"/>
    </source>
</evidence>
<evidence type="ECO:0000313" key="2">
    <source>
        <dbReference type="EMBL" id="KAB4183064.1"/>
    </source>
</evidence>